<accession>A0ABD1E3U3</accession>
<proteinExistence type="predicted"/>
<evidence type="ECO:0000259" key="2">
    <source>
        <dbReference type="PROSITE" id="PS51029"/>
    </source>
</evidence>
<dbReference type="Pfam" id="PF10545">
    <property type="entry name" value="MADF_DNA_bdg"/>
    <property type="match status" value="1"/>
</dbReference>
<keyword evidence="5" id="KW-1185">Reference proteome</keyword>
<evidence type="ECO:0000313" key="5">
    <source>
        <dbReference type="Proteomes" id="UP001566132"/>
    </source>
</evidence>
<organism evidence="4 5">
    <name type="scientific">Hypothenemus hampei</name>
    <name type="common">Coffee berry borer</name>
    <dbReference type="NCBI Taxonomy" id="57062"/>
    <lineage>
        <taxon>Eukaryota</taxon>
        <taxon>Metazoa</taxon>
        <taxon>Ecdysozoa</taxon>
        <taxon>Arthropoda</taxon>
        <taxon>Hexapoda</taxon>
        <taxon>Insecta</taxon>
        <taxon>Pterygota</taxon>
        <taxon>Neoptera</taxon>
        <taxon>Endopterygota</taxon>
        <taxon>Coleoptera</taxon>
        <taxon>Polyphaga</taxon>
        <taxon>Cucujiformia</taxon>
        <taxon>Curculionidae</taxon>
        <taxon>Scolytinae</taxon>
        <taxon>Hypothenemus</taxon>
    </lineage>
</organism>
<dbReference type="GO" id="GO:0005634">
    <property type="term" value="C:nucleus"/>
    <property type="evidence" value="ECO:0007669"/>
    <property type="project" value="UniProtKB-SubCell"/>
</dbReference>
<evidence type="ECO:0008006" key="6">
    <source>
        <dbReference type="Google" id="ProtNLM"/>
    </source>
</evidence>
<dbReference type="SMART" id="SM00595">
    <property type="entry name" value="MADF"/>
    <property type="match status" value="1"/>
</dbReference>
<name>A0ABD1E3U3_HYPHA</name>
<dbReference type="AlphaFoldDB" id="A0ABD1E3U3"/>
<dbReference type="PANTHER" id="PTHR12243:SF69">
    <property type="entry name" value="SI:CH73-59F11.3"/>
    <property type="match status" value="1"/>
</dbReference>
<reference evidence="4 5" key="1">
    <citation type="submission" date="2024-05" db="EMBL/GenBank/DDBJ databases">
        <title>Genetic variation in Jamaican populations of the coffee berry borer (Hypothenemus hampei).</title>
        <authorList>
            <person name="Errbii M."/>
            <person name="Myrie A."/>
        </authorList>
    </citation>
    <scope>NUCLEOTIDE SEQUENCE [LARGE SCALE GENOMIC DNA]</scope>
    <source>
        <strain evidence="4">JA-Hopewell-2020-01-JO</strain>
        <tissue evidence="4">Whole body</tissue>
    </source>
</reference>
<comment type="subcellular location">
    <subcellularLocation>
        <location evidence="1">Nucleus</location>
    </subcellularLocation>
</comment>
<dbReference type="PROSITE" id="PS51031">
    <property type="entry name" value="BESS"/>
    <property type="match status" value="1"/>
</dbReference>
<evidence type="ECO:0000313" key="4">
    <source>
        <dbReference type="EMBL" id="KAL1487721.1"/>
    </source>
</evidence>
<comment type="caution">
    <text evidence="4">The sequence shown here is derived from an EMBL/GenBank/DDBJ whole genome shotgun (WGS) entry which is preliminary data.</text>
</comment>
<dbReference type="InterPro" id="IPR039353">
    <property type="entry name" value="TF_Adf1"/>
</dbReference>
<dbReference type="Proteomes" id="UP001566132">
    <property type="component" value="Unassembled WGS sequence"/>
</dbReference>
<gene>
    <name evidence="4" type="ORF">ABEB36_015628</name>
</gene>
<sequence length="149" mass="17899">MDNNILISEVFIRPHLWDQKNKNHHNRFVLDKLWDGVATKLNTTSMVRNKWKALKDKFRTTLASIPKSKLGDGATNYKVEWKYFQSLLFLKDQFHPRNHRKKMQRETAEEDEDIGFFKTLVQHLKTLSIFDKLSYRMEIIKITQKYINN</sequence>
<evidence type="ECO:0000259" key="3">
    <source>
        <dbReference type="PROSITE" id="PS51031"/>
    </source>
</evidence>
<keyword evidence="1" id="KW-0539">Nucleus</keyword>
<dbReference type="InterPro" id="IPR004210">
    <property type="entry name" value="BESS_motif"/>
</dbReference>
<dbReference type="InterPro" id="IPR006578">
    <property type="entry name" value="MADF-dom"/>
</dbReference>
<evidence type="ECO:0000256" key="1">
    <source>
        <dbReference type="PROSITE-ProRule" id="PRU00371"/>
    </source>
</evidence>
<feature type="domain" description="MADF" evidence="2">
    <location>
        <begin position="5"/>
        <end position="95"/>
    </location>
</feature>
<feature type="domain" description="BESS" evidence="3">
    <location>
        <begin position="110"/>
        <end position="149"/>
    </location>
</feature>
<dbReference type="EMBL" id="JBDJPC010000020">
    <property type="protein sequence ID" value="KAL1487721.1"/>
    <property type="molecule type" value="Genomic_DNA"/>
</dbReference>
<protein>
    <recommendedName>
        <fullName evidence="6">MADF domain-containing protein</fullName>
    </recommendedName>
</protein>
<dbReference type="PANTHER" id="PTHR12243">
    <property type="entry name" value="MADF DOMAIN TRANSCRIPTION FACTOR"/>
    <property type="match status" value="1"/>
</dbReference>
<dbReference type="PROSITE" id="PS51029">
    <property type="entry name" value="MADF"/>
    <property type="match status" value="1"/>
</dbReference>